<name>A0A1J9PX77_9EURO</name>
<feature type="non-terminal residue" evidence="1">
    <location>
        <position position="1"/>
    </location>
</feature>
<protein>
    <submittedName>
        <fullName evidence="1">Uncharacterized protein</fullName>
    </submittedName>
</protein>
<organism evidence="1 2">
    <name type="scientific">Blastomyces percursus</name>
    <dbReference type="NCBI Taxonomy" id="1658174"/>
    <lineage>
        <taxon>Eukaryota</taxon>
        <taxon>Fungi</taxon>
        <taxon>Dikarya</taxon>
        <taxon>Ascomycota</taxon>
        <taxon>Pezizomycotina</taxon>
        <taxon>Eurotiomycetes</taxon>
        <taxon>Eurotiomycetidae</taxon>
        <taxon>Onygenales</taxon>
        <taxon>Ajellomycetaceae</taxon>
        <taxon>Blastomyces</taxon>
    </lineage>
</organism>
<keyword evidence="2" id="KW-1185">Reference proteome</keyword>
<evidence type="ECO:0000313" key="1">
    <source>
        <dbReference type="EMBL" id="OJD20953.1"/>
    </source>
</evidence>
<evidence type="ECO:0000313" key="2">
    <source>
        <dbReference type="Proteomes" id="UP000242791"/>
    </source>
</evidence>
<dbReference type="VEuPathDB" id="FungiDB:ACJ73_07708"/>
<dbReference type="EMBL" id="LGTZ01001624">
    <property type="protein sequence ID" value="OJD20953.1"/>
    <property type="molecule type" value="Genomic_DNA"/>
</dbReference>
<reference evidence="1 2" key="1">
    <citation type="submission" date="2015-08" db="EMBL/GenBank/DDBJ databases">
        <title>Emmonsia species relationships and genome sequence.</title>
        <authorList>
            <person name="Cuomo C.A."/>
            <person name="Schwartz I.S."/>
            <person name="Kenyon C."/>
            <person name="De Hoog G.S."/>
            <person name="Govender N.P."/>
            <person name="Botha A."/>
            <person name="Moreno L."/>
            <person name="De Vries M."/>
            <person name="Munoz J.F."/>
            <person name="Stielow J.B."/>
        </authorList>
    </citation>
    <scope>NUCLEOTIDE SEQUENCE [LARGE SCALE GENOMIC DNA]</scope>
    <source>
        <strain evidence="1 2">EI222</strain>
    </source>
</reference>
<accession>A0A1J9PX77</accession>
<proteinExistence type="predicted"/>
<dbReference type="Proteomes" id="UP000242791">
    <property type="component" value="Unassembled WGS sequence"/>
</dbReference>
<gene>
    <name evidence="1" type="ORF">ACJ73_07708</name>
</gene>
<comment type="caution">
    <text evidence="1">The sequence shown here is derived from an EMBL/GenBank/DDBJ whole genome shotgun (WGS) entry which is preliminary data.</text>
</comment>
<dbReference type="AlphaFoldDB" id="A0A1J9PX77"/>
<sequence length="175" mass="20012">RIFLRYPSLGLPYRALAEDSQPQTLPNLTNLPRLPSPRLHRDRRDEEFCGRGLTWDRDKLIIRPGRPAIARLCTARLSPLPPRPLPRPPHLLPPVTVIIPAALPLPVLPLISHRLSPLPPPRQTAFSQRPTSLPLHHHRPRHRPLPIAILPLPPTPRYLPSRPLLSWKHEIPSRM</sequence>